<protein>
    <submittedName>
        <fullName evidence="5">Protein SCO1/2</fullName>
    </submittedName>
</protein>
<name>A0A1I0EM19_9GAMM</name>
<dbReference type="PANTHER" id="PTHR12151:SF25">
    <property type="entry name" value="LINALOOL DEHYDRATASE_ISOMERASE DOMAIN-CONTAINING PROTEIN"/>
    <property type="match status" value="1"/>
</dbReference>
<dbReference type="GO" id="GO:0046872">
    <property type="term" value="F:metal ion binding"/>
    <property type="evidence" value="ECO:0007669"/>
    <property type="project" value="UniProtKB-KW"/>
</dbReference>
<dbReference type="PANTHER" id="PTHR12151">
    <property type="entry name" value="ELECTRON TRANSPORT PROTIN SCO1/SENC FAMILY MEMBER"/>
    <property type="match status" value="1"/>
</dbReference>
<evidence type="ECO:0000313" key="6">
    <source>
        <dbReference type="Proteomes" id="UP000198762"/>
    </source>
</evidence>
<dbReference type="SUPFAM" id="SSF52833">
    <property type="entry name" value="Thioredoxin-like"/>
    <property type="match status" value="1"/>
</dbReference>
<keyword evidence="6" id="KW-1185">Reference proteome</keyword>
<feature type="transmembrane region" description="Helical" evidence="4">
    <location>
        <begin position="20"/>
        <end position="40"/>
    </location>
</feature>
<keyword evidence="3" id="KW-1015">Disulfide bond</keyword>
<dbReference type="STRING" id="430453.SAMN04487962_11018"/>
<keyword evidence="4" id="KW-1133">Transmembrane helix</keyword>
<dbReference type="CDD" id="cd02968">
    <property type="entry name" value="SCO"/>
    <property type="match status" value="1"/>
</dbReference>
<keyword evidence="2" id="KW-0186">Copper</keyword>
<feature type="disulfide bond" description="Redox-active" evidence="3">
    <location>
        <begin position="86"/>
        <end position="90"/>
    </location>
</feature>
<keyword evidence="4" id="KW-0472">Membrane</keyword>
<evidence type="ECO:0000256" key="4">
    <source>
        <dbReference type="SAM" id="Phobius"/>
    </source>
</evidence>
<evidence type="ECO:0000256" key="1">
    <source>
        <dbReference type="ARBA" id="ARBA00010996"/>
    </source>
</evidence>
<evidence type="ECO:0000256" key="3">
    <source>
        <dbReference type="PIRSR" id="PIRSR603782-2"/>
    </source>
</evidence>
<dbReference type="EMBL" id="FOHZ01000010">
    <property type="protein sequence ID" value="SET45600.1"/>
    <property type="molecule type" value="Genomic_DNA"/>
</dbReference>
<evidence type="ECO:0000256" key="2">
    <source>
        <dbReference type="PIRSR" id="PIRSR603782-1"/>
    </source>
</evidence>
<feature type="binding site" evidence="2">
    <location>
        <position position="86"/>
    </location>
    <ligand>
        <name>Cu cation</name>
        <dbReference type="ChEBI" id="CHEBI:23378"/>
    </ligand>
</feature>
<gene>
    <name evidence="5" type="ORF">SAMN04487962_11018</name>
</gene>
<comment type="similarity">
    <text evidence="1">Belongs to the SCO1/2 family.</text>
</comment>
<dbReference type="Pfam" id="PF02630">
    <property type="entry name" value="SCO1-SenC"/>
    <property type="match status" value="1"/>
</dbReference>
<dbReference type="AlphaFoldDB" id="A0A1I0EM19"/>
<dbReference type="Gene3D" id="3.40.30.10">
    <property type="entry name" value="Glutaredoxin"/>
    <property type="match status" value="1"/>
</dbReference>
<organism evidence="5 6">
    <name type="scientific">Marinobacter segnicrescens</name>
    <dbReference type="NCBI Taxonomy" id="430453"/>
    <lineage>
        <taxon>Bacteria</taxon>
        <taxon>Pseudomonadati</taxon>
        <taxon>Pseudomonadota</taxon>
        <taxon>Gammaproteobacteria</taxon>
        <taxon>Pseudomonadales</taxon>
        <taxon>Marinobacteraceae</taxon>
        <taxon>Marinobacter</taxon>
    </lineage>
</organism>
<dbReference type="Proteomes" id="UP000198762">
    <property type="component" value="Unassembled WGS sequence"/>
</dbReference>
<keyword evidence="4" id="KW-0812">Transmembrane</keyword>
<accession>A0A1I0EM19</accession>
<keyword evidence="2" id="KW-0479">Metal-binding</keyword>
<dbReference type="InterPro" id="IPR036249">
    <property type="entry name" value="Thioredoxin-like_sf"/>
</dbReference>
<feature type="binding site" evidence="2">
    <location>
        <position position="172"/>
    </location>
    <ligand>
        <name>Cu cation</name>
        <dbReference type="ChEBI" id="CHEBI:23378"/>
    </ligand>
</feature>
<proteinExistence type="inferred from homology"/>
<reference evidence="6" key="1">
    <citation type="submission" date="2016-10" db="EMBL/GenBank/DDBJ databases">
        <authorList>
            <person name="Varghese N."/>
            <person name="Submissions S."/>
        </authorList>
    </citation>
    <scope>NUCLEOTIDE SEQUENCE [LARGE SCALE GENOMIC DNA]</scope>
    <source>
        <strain evidence="6">CGMCC 1.6489</strain>
    </source>
</reference>
<feature type="binding site" evidence="2">
    <location>
        <position position="90"/>
    </location>
    <ligand>
        <name>Cu cation</name>
        <dbReference type="ChEBI" id="CHEBI:23378"/>
    </ligand>
</feature>
<sequence length="228" mass="24744">MIYRQVRSLVSRILPGGQRWLLATAFLVILLAVLAILPVLPSLLSGSGYYGLRVDLPAPSLVEPGQGAQVPPPEGLALVFFGYQSCGTVCPVQLTNLLTLQRRLANAPVHFVFVTLDPERDSQQRLDQLMASLGPMFVAVRPESGAAARQLASGYNDYAHRVGGGEAYELDHSAHLHVVSSRGRRELLYTTPDLDLDRVIDDLTRILSEQPAKSLAAHTTPALELASQ</sequence>
<dbReference type="InterPro" id="IPR003782">
    <property type="entry name" value="SCO1/SenC"/>
</dbReference>
<evidence type="ECO:0000313" key="5">
    <source>
        <dbReference type="EMBL" id="SET45600.1"/>
    </source>
</evidence>